<feature type="domain" description="Ig-like" evidence="5">
    <location>
        <begin position="208"/>
        <end position="283"/>
    </location>
</feature>
<keyword evidence="1" id="KW-0732">Signal</keyword>
<keyword evidence="2" id="KW-0677">Repeat</keyword>
<dbReference type="InterPro" id="IPR013098">
    <property type="entry name" value="Ig_I-set"/>
</dbReference>
<evidence type="ECO:0000256" key="1">
    <source>
        <dbReference type="ARBA" id="ARBA00022729"/>
    </source>
</evidence>
<dbReference type="Pfam" id="PF13895">
    <property type="entry name" value="Ig_2"/>
    <property type="match status" value="1"/>
</dbReference>
<dbReference type="InterPro" id="IPR013783">
    <property type="entry name" value="Ig-like_fold"/>
</dbReference>
<dbReference type="SMART" id="SM00408">
    <property type="entry name" value="IGc2"/>
    <property type="match status" value="3"/>
</dbReference>
<dbReference type="SUPFAM" id="SSF49265">
    <property type="entry name" value="Fibronectin type III"/>
    <property type="match status" value="1"/>
</dbReference>
<dbReference type="InterPro" id="IPR036179">
    <property type="entry name" value="Ig-like_dom_sf"/>
</dbReference>
<evidence type="ECO:0000256" key="4">
    <source>
        <dbReference type="ARBA" id="ARBA00023319"/>
    </source>
</evidence>
<dbReference type="OrthoDB" id="5857982at2759"/>
<evidence type="ECO:0000259" key="5">
    <source>
        <dbReference type="PROSITE" id="PS50835"/>
    </source>
</evidence>
<evidence type="ECO:0000313" key="7">
    <source>
        <dbReference type="Proteomes" id="UP000267027"/>
    </source>
</evidence>
<dbReference type="InterPro" id="IPR003599">
    <property type="entry name" value="Ig_sub"/>
</dbReference>
<dbReference type="EMBL" id="UYYA01004610">
    <property type="protein sequence ID" value="VDM62679.1"/>
    <property type="molecule type" value="Genomic_DNA"/>
</dbReference>
<dbReference type="SMART" id="SM00409">
    <property type="entry name" value="IG"/>
    <property type="match status" value="3"/>
</dbReference>
<accession>A0A158PL97</accession>
<dbReference type="WBParaSite" id="ACOC_0001109301-mRNA-1">
    <property type="protein sequence ID" value="ACOC_0001109301-mRNA-1"/>
    <property type="gene ID" value="ACOC_0001109301"/>
</dbReference>
<feature type="domain" description="Ig-like" evidence="5">
    <location>
        <begin position="322"/>
        <end position="408"/>
    </location>
</feature>
<dbReference type="FunFam" id="2.60.40.10:FF:000032">
    <property type="entry name" value="palladin isoform X1"/>
    <property type="match status" value="1"/>
</dbReference>
<dbReference type="PROSITE" id="PS50835">
    <property type="entry name" value="IG_LIKE"/>
    <property type="match status" value="3"/>
</dbReference>
<dbReference type="PANTHER" id="PTHR45080">
    <property type="entry name" value="CONTACTIN 5"/>
    <property type="match status" value="1"/>
</dbReference>
<dbReference type="AlphaFoldDB" id="A0A158PL97"/>
<keyword evidence="4" id="KW-0393">Immunoglobulin domain</keyword>
<dbReference type="STRING" id="334426.A0A158PL97"/>
<keyword evidence="3" id="KW-1015">Disulfide bond</keyword>
<dbReference type="InterPro" id="IPR050958">
    <property type="entry name" value="Cell_Adh-Cytoskel_Orgn"/>
</dbReference>
<dbReference type="Proteomes" id="UP000267027">
    <property type="component" value="Unassembled WGS sequence"/>
</dbReference>
<sequence length="581" mass="64417">MSSIVDDSVANEFNSNVTIDDLHIVLRQHTEDEPEQDNEDLISSKFLKVPEEQRGLSFAASDISGKCIKMLSEKFIAEKALDILHEFICNRVNNETMEISLLALKEFLVGNDLDGFEESDFSDRVISVNEGGYFVIRRPKLIASDDPLPNTEYFWYNGDNQVSSNASHYVTSRGDLGTLEYKLDCKVDSSSGVLFDQKSLVMNVIDIPLLKPLPREILQPLGSTLTISCSRKRRRDASSTIRWYFNGREIATKKSKLVVQELSQEDYGIYQCETSNDAGSSMNTIWVKEGMTPGGVSGTCKFSRSEDEQIEEAVSETGFGAPVITISPKDVSFVVGSKTLKLQCTAIGVPTTAITWRFHDVDITSTSEKYDITEDGLVIHDLKKSDSGRYSCIAKNSFGMTSATARVTATGSNLIEFGPTNQSVVIGTNIVIPCEVTADYETNAHVMWFMNDEPIPVTGNPNLRLSRKNNGGLLIRQVGPDNIGEYRCVVTADGKEESASAFLRIIERPQMPTFVRAELINSTIPAKIRVSWVEGFDGNSPIIKHSVEMRTLGPTQLWSDWEVVVDNVPSEVGVLYALYKI</sequence>
<dbReference type="SUPFAM" id="SSF48726">
    <property type="entry name" value="Immunoglobulin"/>
    <property type="match status" value="3"/>
</dbReference>
<dbReference type="GO" id="GO:0007156">
    <property type="term" value="P:homophilic cell adhesion via plasma membrane adhesion molecules"/>
    <property type="evidence" value="ECO:0007669"/>
    <property type="project" value="TreeGrafter"/>
</dbReference>
<evidence type="ECO:0000313" key="8">
    <source>
        <dbReference type="WBParaSite" id="ACOC_0001109301-mRNA-1"/>
    </source>
</evidence>
<dbReference type="InterPro" id="IPR003598">
    <property type="entry name" value="Ig_sub2"/>
</dbReference>
<reference evidence="6 7" key="2">
    <citation type="submission" date="2018-11" db="EMBL/GenBank/DDBJ databases">
        <authorList>
            <consortium name="Pathogen Informatics"/>
        </authorList>
    </citation>
    <scope>NUCLEOTIDE SEQUENCE [LARGE SCALE GENOMIC DNA]</scope>
    <source>
        <strain evidence="6 7">Costa Rica</strain>
    </source>
</reference>
<proteinExistence type="predicted"/>
<organism evidence="8">
    <name type="scientific">Angiostrongylus costaricensis</name>
    <name type="common">Nematode worm</name>
    <dbReference type="NCBI Taxonomy" id="334426"/>
    <lineage>
        <taxon>Eukaryota</taxon>
        <taxon>Metazoa</taxon>
        <taxon>Ecdysozoa</taxon>
        <taxon>Nematoda</taxon>
        <taxon>Chromadorea</taxon>
        <taxon>Rhabditida</taxon>
        <taxon>Rhabditina</taxon>
        <taxon>Rhabditomorpha</taxon>
        <taxon>Strongyloidea</taxon>
        <taxon>Metastrongylidae</taxon>
        <taxon>Angiostrongylus</taxon>
    </lineage>
</organism>
<feature type="domain" description="Ig-like" evidence="5">
    <location>
        <begin position="412"/>
        <end position="500"/>
    </location>
</feature>
<reference evidence="8" key="1">
    <citation type="submission" date="2016-04" db="UniProtKB">
        <authorList>
            <consortium name="WormBaseParasite"/>
        </authorList>
    </citation>
    <scope>IDENTIFICATION</scope>
</reference>
<dbReference type="GO" id="GO:0005886">
    <property type="term" value="C:plasma membrane"/>
    <property type="evidence" value="ECO:0007669"/>
    <property type="project" value="TreeGrafter"/>
</dbReference>
<dbReference type="InterPro" id="IPR007110">
    <property type="entry name" value="Ig-like_dom"/>
</dbReference>
<protein>
    <submittedName>
        <fullName evidence="8">Ig-like domain-containing protein</fullName>
    </submittedName>
</protein>
<name>A0A158PL97_ANGCS</name>
<keyword evidence="7" id="KW-1185">Reference proteome</keyword>
<dbReference type="PANTHER" id="PTHR45080:SF8">
    <property type="entry name" value="IG-LIKE DOMAIN-CONTAINING PROTEIN"/>
    <property type="match status" value="1"/>
</dbReference>
<evidence type="ECO:0000256" key="2">
    <source>
        <dbReference type="ARBA" id="ARBA00022737"/>
    </source>
</evidence>
<dbReference type="Pfam" id="PF07679">
    <property type="entry name" value="I-set"/>
    <property type="match status" value="2"/>
</dbReference>
<gene>
    <name evidence="6" type="ORF">ACOC_LOCUS11094</name>
</gene>
<dbReference type="InterPro" id="IPR036116">
    <property type="entry name" value="FN3_sf"/>
</dbReference>
<dbReference type="Gene3D" id="2.60.40.10">
    <property type="entry name" value="Immunoglobulins"/>
    <property type="match status" value="4"/>
</dbReference>
<evidence type="ECO:0000313" key="6">
    <source>
        <dbReference type="EMBL" id="VDM62679.1"/>
    </source>
</evidence>
<evidence type="ECO:0000256" key="3">
    <source>
        <dbReference type="ARBA" id="ARBA00023157"/>
    </source>
</evidence>